<dbReference type="Pfam" id="PF00001">
    <property type="entry name" value="7tm_1"/>
    <property type="match status" value="1"/>
</dbReference>
<dbReference type="EMBL" id="RQTK01001044">
    <property type="protein sequence ID" value="RUS72597.1"/>
    <property type="molecule type" value="Genomic_DNA"/>
</dbReference>
<dbReference type="OrthoDB" id="6062462at2759"/>
<sequence length="379" mass="42218">MSTSAATIIDTINIDTTIIDTINITATKKPSGFLSLEEFVLSTAVIGSLAGFLNLCGLVSNLVNMRTFIRMGVTKDPMTLAFFLLSISDMGVSCSSLVMWVSLYVYCFEMTEMFKFFRYAPTSANRNGPVVYSEVDPIGVSIFAFNVITVFNVTTVLITVYLAVVRFLCVARPLHFRSIISTRRTLAAILFFFLLSIMTRIPVLAHMGMPVTFDPVFKVYRPALWLHPNRENIKNIMWTIFDMGLTTGAQVVLSVCVVLMARKLRAANEFRNSASVASKPGVGDDSVSSTPTPNLNNKDARIIQQLVLISSIFIVCNIPRLTRNFSTLIAPEFDIGGRYQPLYYVTGSVTNVFDAVNSSVNVFVYYTYNSKFRQLCSFF</sequence>
<comment type="caution">
    <text evidence="7">The sequence shown here is derived from an EMBL/GenBank/DDBJ whole genome shotgun (WGS) entry which is preliminary data.</text>
</comment>
<evidence type="ECO:0000313" key="8">
    <source>
        <dbReference type="Proteomes" id="UP000271974"/>
    </source>
</evidence>
<keyword evidence="3 5" id="KW-1133">Transmembrane helix</keyword>
<evidence type="ECO:0000256" key="5">
    <source>
        <dbReference type="SAM" id="Phobius"/>
    </source>
</evidence>
<keyword evidence="4 5" id="KW-0472">Membrane</keyword>
<dbReference type="Gene3D" id="1.20.1070.10">
    <property type="entry name" value="Rhodopsin 7-helix transmembrane proteins"/>
    <property type="match status" value="1"/>
</dbReference>
<feature type="domain" description="G-protein coupled receptors family 1 profile" evidence="6">
    <location>
        <begin position="60"/>
        <end position="365"/>
    </location>
</feature>
<feature type="transmembrane region" description="Helical" evidence="5">
    <location>
        <begin position="138"/>
        <end position="164"/>
    </location>
</feature>
<dbReference type="PROSITE" id="PS50262">
    <property type="entry name" value="G_PROTEIN_RECEP_F1_2"/>
    <property type="match status" value="1"/>
</dbReference>
<evidence type="ECO:0000313" key="7">
    <source>
        <dbReference type="EMBL" id="RUS72597.1"/>
    </source>
</evidence>
<keyword evidence="2 5" id="KW-0812">Transmembrane</keyword>
<dbReference type="PANTHER" id="PTHR46641">
    <property type="entry name" value="FMRFAMIDE RECEPTOR-RELATED"/>
    <property type="match status" value="1"/>
</dbReference>
<proteinExistence type="predicted"/>
<evidence type="ECO:0000256" key="2">
    <source>
        <dbReference type="ARBA" id="ARBA00022692"/>
    </source>
</evidence>
<dbReference type="GO" id="GO:0016020">
    <property type="term" value="C:membrane"/>
    <property type="evidence" value="ECO:0007669"/>
    <property type="project" value="UniProtKB-SubCell"/>
</dbReference>
<feature type="transmembrane region" description="Helical" evidence="5">
    <location>
        <begin position="80"/>
        <end position="106"/>
    </location>
</feature>
<protein>
    <recommendedName>
        <fullName evidence="6">G-protein coupled receptors family 1 profile domain-containing protein</fullName>
    </recommendedName>
</protein>
<dbReference type="GO" id="GO:0004930">
    <property type="term" value="F:G protein-coupled receptor activity"/>
    <property type="evidence" value="ECO:0007669"/>
    <property type="project" value="InterPro"/>
</dbReference>
<feature type="transmembrane region" description="Helical" evidence="5">
    <location>
        <begin position="39"/>
        <end position="59"/>
    </location>
</feature>
<feature type="transmembrane region" description="Helical" evidence="5">
    <location>
        <begin position="185"/>
        <end position="205"/>
    </location>
</feature>
<dbReference type="InterPro" id="IPR017452">
    <property type="entry name" value="GPCR_Rhodpsn_7TM"/>
</dbReference>
<name>A0A3S0ZDN1_ELYCH</name>
<dbReference type="AlphaFoldDB" id="A0A3S0ZDN1"/>
<evidence type="ECO:0000256" key="1">
    <source>
        <dbReference type="ARBA" id="ARBA00004370"/>
    </source>
</evidence>
<evidence type="ECO:0000259" key="6">
    <source>
        <dbReference type="PROSITE" id="PS50262"/>
    </source>
</evidence>
<dbReference type="InterPro" id="IPR000276">
    <property type="entry name" value="GPCR_Rhodpsn"/>
</dbReference>
<dbReference type="PANTHER" id="PTHR46641:SF2">
    <property type="entry name" value="FMRFAMIDE RECEPTOR"/>
    <property type="match status" value="1"/>
</dbReference>
<dbReference type="SUPFAM" id="SSF81321">
    <property type="entry name" value="Family A G protein-coupled receptor-like"/>
    <property type="match status" value="1"/>
</dbReference>
<evidence type="ECO:0000256" key="4">
    <source>
        <dbReference type="ARBA" id="ARBA00023136"/>
    </source>
</evidence>
<gene>
    <name evidence="7" type="ORF">EGW08_019632</name>
</gene>
<dbReference type="InterPro" id="IPR052954">
    <property type="entry name" value="GPCR-Ligand_Int"/>
</dbReference>
<feature type="transmembrane region" description="Helical" evidence="5">
    <location>
        <begin position="236"/>
        <end position="261"/>
    </location>
</feature>
<keyword evidence="8" id="KW-1185">Reference proteome</keyword>
<accession>A0A3S0ZDN1</accession>
<dbReference type="Proteomes" id="UP000271974">
    <property type="component" value="Unassembled WGS sequence"/>
</dbReference>
<comment type="subcellular location">
    <subcellularLocation>
        <location evidence="1">Membrane</location>
    </subcellularLocation>
</comment>
<organism evidence="7 8">
    <name type="scientific">Elysia chlorotica</name>
    <name type="common">Eastern emerald elysia</name>
    <name type="synonym">Sea slug</name>
    <dbReference type="NCBI Taxonomy" id="188477"/>
    <lineage>
        <taxon>Eukaryota</taxon>
        <taxon>Metazoa</taxon>
        <taxon>Spiralia</taxon>
        <taxon>Lophotrochozoa</taxon>
        <taxon>Mollusca</taxon>
        <taxon>Gastropoda</taxon>
        <taxon>Heterobranchia</taxon>
        <taxon>Euthyneura</taxon>
        <taxon>Panpulmonata</taxon>
        <taxon>Sacoglossa</taxon>
        <taxon>Placobranchoidea</taxon>
        <taxon>Plakobranchidae</taxon>
        <taxon>Elysia</taxon>
    </lineage>
</organism>
<evidence type="ECO:0000256" key="3">
    <source>
        <dbReference type="ARBA" id="ARBA00022989"/>
    </source>
</evidence>
<reference evidence="7 8" key="1">
    <citation type="submission" date="2019-01" db="EMBL/GenBank/DDBJ databases">
        <title>A draft genome assembly of the solar-powered sea slug Elysia chlorotica.</title>
        <authorList>
            <person name="Cai H."/>
            <person name="Li Q."/>
            <person name="Fang X."/>
            <person name="Li J."/>
            <person name="Curtis N.E."/>
            <person name="Altenburger A."/>
            <person name="Shibata T."/>
            <person name="Feng M."/>
            <person name="Maeda T."/>
            <person name="Schwartz J.A."/>
            <person name="Shigenobu S."/>
            <person name="Lundholm N."/>
            <person name="Nishiyama T."/>
            <person name="Yang H."/>
            <person name="Hasebe M."/>
            <person name="Li S."/>
            <person name="Pierce S.K."/>
            <person name="Wang J."/>
        </authorList>
    </citation>
    <scope>NUCLEOTIDE SEQUENCE [LARGE SCALE GENOMIC DNA]</scope>
    <source>
        <strain evidence="7">EC2010</strain>
        <tissue evidence="7">Whole organism of an adult</tissue>
    </source>
</reference>